<feature type="domain" description="Nucleotidyl transferase" evidence="4">
    <location>
        <begin position="2"/>
        <end position="219"/>
    </location>
</feature>
<dbReference type="Proteomes" id="UP000029859">
    <property type="component" value="Unassembled WGS sequence"/>
</dbReference>
<name>A0A099T2J4_METMT</name>
<gene>
    <name evidence="6" type="ORF">LI82_05260</name>
</gene>
<organism evidence="6 7">
    <name type="scientific">Methanococcoides methylutens</name>
    <dbReference type="NCBI Taxonomy" id="2226"/>
    <lineage>
        <taxon>Archaea</taxon>
        <taxon>Methanobacteriati</taxon>
        <taxon>Methanobacteriota</taxon>
        <taxon>Stenosarchaea group</taxon>
        <taxon>Methanomicrobia</taxon>
        <taxon>Methanosarcinales</taxon>
        <taxon>Methanosarcinaceae</taxon>
        <taxon>Methanococcoides</taxon>
    </lineage>
</organism>
<dbReference type="AlphaFoldDB" id="A0A099T2J4"/>
<dbReference type="SUPFAM" id="SSF53448">
    <property type="entry name" value="Nucleotide-diphospho-sugar transferases"/>
    <property type="match status" value="1"/>
</dbReference>
<proteinExistence type="inferred from homology"/>
<dbReference type="InterPro" id="IPR023915">
    <property type="entry name" value="Bifunctiontional_GlmU_arc-type"/>
</dbReference>
<evidence type="ECO:0000256" key="2">
    <source>
        <dbReference type="ARBA" id="ARBA00007947"/>
    </source>
</evidence>
<accession>A0A099T2J4</accession>
<dbReference type="PANTHER" id="PTHR42883:SF3">
    <property type="entry name" value="BIFUNCTIONAL PROTEIN GLMU"/>
    <property type="match status" value="1"/>
</dbReference>
<dbReference type="InterPro" id="IPR056729">
    <property type="entry name" value="GMPPB_C"/>
</dbReference>
<keyword evidence="6" id="KW-0808">Transferase</keyword>
<dbReference type="InterPro" id="IPR005835">
    <property type="entry name" value="NTP_transferase_dom"/>
</dbReference>
<dbReference type="GO" id="GO:0006048">
    <property type="term" value="P:UDP-N-acetylglucosamine biosynthetic process"/>
    <property type="evidence" value="ECO:0007669"/>
    <property type="project" value="UniProtKB-UniPathway"/>
</dbReference>
<dbReference type="Pfam" id="PF25087">
    <property type="entry name" value="GMPPB_C"/>
    <property type="match status" value="1"/>
</dbReference>
<comment type="similarity">
    <text evidence="2">In the N-terminal section; belongs to the N-acetylglucosamine-1-phosphate uridyltransferase family.</text>
</comment>
<dbReference type="CDD" id="cd04181">
    <property type="entry name" value="NTP_transferase"/>
    <property type="match status" value="1"/>
</dbReference>
<dbReference type="SUPFAM" id="SSF51161">
    <property type="entry name" value="Trimeric LpxA-like enzymes"/>
    <property type="match status" value="1"/>
</dbReference>
<dbReference type="RefSeq" id="WP_048193802.1">
    <property type="nucleotide sequence ID" value="NZ_CAAGSM010000006.1"/>
</dbReference>
<keyword evidence="7" id="KW-1185">Reference proteome</keyword>
<dbReference type="Gene3D" id="3.90.550.10">
    <property type="entry name" value="Spore Coat Polysaccharide Biosynthesis Protein SpsA, Chain A"/>
    <property type="match status" value="1"/>
</dbReference>
<protein>
    <recommendedName>
        <fullName evidence="3">Bifunctional protein GlmU</fullName>
    </recommendedName>
</protein>
<dbReference type="UniPathway" id="UPA00113">
    <property type="reaction ID" value="UER00532"/>
</dbReference>
<dbReference type="GO" id="GO:0003977">
    <property type="term" value="F:UDP-N-acetylglucosamine diphosphorylase activity"/>
    <property type="evidence" value="ECO:0007669"/>
    <property type="project" value="InterPro"/>
</dbReference>
<evidence type="ECO:0000256" key="3">
    <source>
        <dbReference type="ARBA" id="ARBA00013414"/>
    </source>
</evidence>
<dbReference type="InterPro" id="IPR029044">
    <property type="entry name" value="Nucleotide-diphossugar_trans"/>
</dbReference>
<comment type="similarity">
    <text evidence="1">In the C-terminal section; belongs to the transferase hexapeptide repeat family.</text>
</comment>
<evidence type="ECO:0000259" key="5">
    <source>
        <dbReference type="Pfam" id="PF25087"/>
    </source>
</evidence>
<evidence type="ECO:0000313" key="6">
    <source>
        <dbReference type="EMBL" id="KGK99405.1"/>
    </source>
</evidence>
<dbReference type="PANTHER" id="PTHR42883">
    <property type="entry name" value="GLUCOSE-1-PHOSPHATE THYMIDYLTRANSFERASE"/>
    <property type="match status" value="1"/>
</dbReference>
<dbReference type="Gene3D" id="2.160.10.10">
    <property type="entry name" value="Hexapeptide repeat proteins"/>
    <property type="match status" value="1"/>
</dbReference>
<sequence length="405" mass="44539">MKAVILAAGEGIRCRPLTSTRSKVMLPVANKPILEHVIESLAKNGIKDLILVVGYERERIMNYFEDGLDLGVNIKYVHQKAQLGTAHAIKQAADLMEEDDQEFMVLNGDNVIEPQTIRDLIDKHTGDATILTVKKEHICGYGVVLANGKKVTKIIEKPTTELSHIISTGIYIFNHSIFERIEHTQISPLGEYAITDTIQQMIEDGMDVDHVLTNSLWRDAVFAWNLLKDNSMVLDRTEDYNIKGTVEDGGIIHGKVSIGNNTVIRSGCYIVGPTIIGDNCEIAPNVVILPSTTIGDNVSIGSFTQVQNSIIMDNTRIHSHGSISNSIIGLNNIIGPYFVAEDKENVKIQMEDELRTAEKLGAITGDDITIGHRVLVKAGSMIAHNCRIESGKTINQILPENSIVV</sequence>
<evidence type="ECO:0000259" key="4">
    <source>
        <dbReference type="Pfam" id="PF00483"/>
    </source>
</evidence>
<reference evidence="6 7" key="1">
    <citation type="submission" date="2014-09" db="EMBL/GenBank/DDBJ databases">
        <title>Draft genome sequence of an obligately methylotrophic methanogen, Methanococcoides methylutens, isolated from marine sediment.</title>
        <authorList>
            <person name="Guan Y."/>
            <person name="Ngugi D.K."/>
            <person name="Blom J."/>
            <person name="Ali S."/>
            <person name="Ferry J.G."/>
            <person name="Stingl U."/>
        </authorList>
    </citation>
    <scope>NUCLEOTIDE SEQUENCE [LARGE SCALE GENOMIC DNA]</scope>
    <source>
        <strain evidence="6 7">DSM 2657</strain>
    </source>
</reference>
<dbReference type="EMBL" id="JRHO01000009">
    <property type="protein sequence ID" value="KGK99405.1"/>
    <property type="molecule type" value="Genomic_DNA"/>
</dbReference>
<comment type="caution">
    <text evidence="6">The sequence shown here is derived from an EMBL/GenBank/DDBJ whole genome shotgun (WGS) entry which is preliminary data.</text>
</comment>
<dbReference type="OrthoDB" id="15372at2157"/>
<feature type="domain" description="Mannose-1-phosphate guanyltransferase C-terminal" evidence="5">
    <location>
        <begin position="270"/>
        <end position="384"/>
    </location>
</feature>
<evidence type="ECO:0000313" key="7">
    <source>
        <dbReference type="Proteomes" id="UP000029859"/>
    </source>
</evidence>
<dbReference type="Pfam" id="PF00483">
    <property type="entry name" value="NTP_transferase"/>
    <property type="match status" value="1"/>
</dbReference>
<dbReference type="InterPro" id="IPR011004">
    <property type="entry name" value="Trimer_LpxA-like_sf"/>
</dbReference>
<dbReference type="GO" id="GO:0019134">
    <property type="term" value="F:glucosamine-1-phosphate N-acetyltransferase activity"/>
    <property type="evidence" value="ECO:0007669"/>
    <property type="project" value="InterPro"/>
</dbReference>
<evidence type="ECO:0000256" key="1">
    <source>
        <dbReference type="ARBA" id="ARBA00007707"/>
    </source>
</evidence>
<dbReference type="NCBIfam" id="TIGR03992">
    <property type="entry name" value="Arch_glmU"/>
    <property type="match status" value="1"/>
</dbReference>